<proteinExistence type="predicted"/>
<organism evidence="1 2">
    <name type="scientific">Vermiconidia calcicola</name>
    <dbReference type="NCBI Taxonomy" id="1690605"/>
    <lineage>
        <taxon>Eukaryota</taxon>
        <taxon>Fungi</taxon>
        <taxon>Dikarya</taxon>
        <taxon>Ascomycota</taxon>
        <taxon>Pezizomycotina</taxon>
        <taxon>Dothideomycetes</taxon>
        <taxon>Dothideomycetidae</taxon>
        <taxon>Mycosphaerellales</taxon>
        <taxon>Extremaceae</taxon>
        <taxon>Vermiconidia</taxon>
    </lineage>
</organism>
<dbReference type="EMBL" id="JAUTXU010000021">
    <property type="protein sequence ID" value="KAK3720628.1"/>
    <property type="molecule type" value="Genomic_DNA"/>
</dbReference>
<accession>A0ACC3NQN5</accession>
<protein>
    <submittedName>
        <fullName evidence="1">Uncharacterized protein</fullName>
    </submittedName>
</protein>
<sequence length="390" mass="43258">MDPDSVLRSENTAPSSPSSAIFSDEQTRSSSPPSSPPGFPWEQQQLQNNAAQPPSKPAKTAFSVLGKRKALEPLAENARPVKKTAVAFIPKPPTTQLNLLLGQEVQKKCKTCGMEYVPSSVEDRKLHDKYHKQNTEGYDVGRDLVQKARPHSVFEVVKRGDTVCAIDCFDTPARKKRAQAVLEVVQRELGAVEIPERDIWDARRAGVVVDGAPRGTKCVGFLLVQNIGEAFQVMEPVLSPDQLKRTEHKREVVATGSLGALQARQHAATEKQRRQENQPIQLSSCPSPARLGVSRIWTSPTHRHRNIATTLLDTALEHFERVVGHDRNCKVIVPESEKHEVSEQKSSQIELGTETGEIKDLVAFSQPTEAGTRLARRWSGKMFGWSVYVE</sequence>
<name>A0ACC3NQN5_9PEZI</name>
<reference evidence="1" key="1">
    <citation type="submission" date="2023-07" db="EMBL/GenBank/DDBJ databases">
        <title>Black Yeasts Isolated from many extreme environments.</title>
        <authorList>
            <person name="Coleine C."/>
            <person name="Stajich J.E."/>
            <person name="Selbmann L."/>
        </authorList>
    </citation>
    <scope>NUCLEOTIDE SEQUENCE</scope>
    <source>
        <strain evidence="1">CCFEE 5714</strain>
    </source>
</reference>
<dbReference type="Proteomes" id="UP001281147">
    <property type="component" value="Unassembled WGS sequence"/>
</dbReference>
<evidence type="ECO:0000313" key="1">
    <source>
        <dbReference type="EMBL" id="KAK3720628.1"/>
    </source>
</evidence>
<comment type="caution">
    <text evidence="1">The sequence shown here is derived from an EMBL/GenBank/DDBJ whole genome shotgun (WGS) entry which is preliminary data.</text>
</comment>
<keyword evidence="2" id="KW-1185">Reference proteome</keyword>
<gene>
    <name evidence="1" type="ORF">LTR37_003677</name>
</gene>
<evidence type="ECO:0000313" key="2">
    <source>
        <dbReference type="Proteomes" id="UP001281147"/>
    </source>
</evidence>